<reference evidence="1 2" key="1">
    <citation type="journal article" date="2024" name="Insects">
        <title>An Improved Chromosome-Level Genome Assembly of the Firefly Pyrocoelia pectoralis.</title>
        <authorList>
            <person name="Fu X."/>
            <person name="Meyer-Rochow V.B."/>
            <person name="Ballantyne L."/>
            <person name="Zhu X."/>
        </authorList>
    </citation>
    <scope>NUCLEOTIDE SEQUENCE [LARGE SCALE GENOMIC DNA]</scope>
    <source>
        <strain evidence="1">XCY_ONT2</strain>
    </source>
</reference>
<dbReference type="AlphaFoldDB" id="A0AAN7V7L1"/>
<protein>
    <submittedName>
        <fullName evidence="1">Uncharacterized protein</fullName>
    </submittedName>
</protein>
<organism evidence="1 2">
    <name type="scientific">Pyrocoelia pectoralis</name>
    <dbReference type="NCBI Taxonomy" id="417401"/>
    <lineage>
        <taxon>Eukaryota</taxon>
        <taxon>Metazoa</taxon>
        <taxon>Ecdysozoa</taxon>
        <taxon>Arthropoda</taxon>
        <taxon>Hexapoda</taxon>
        <taxon>Insecta</taxon>
        <taxon>Pterygota</taxon>
        <taxon>Neoptera</taxon>
        <taxon>Endopterygota</taxon>
        <taxon>Coleoptera</taxon>
        <taxon>Polyphaga</taxon>
        <taxon>Elateriformia</taxon>
        <taxon>Elateroidea</taxon>
        <taxon>Lampyridae</taxon>
        <taxon>Lampyrinae</taxon>
        <taxon>Pyrocoelia</taxon>
    </lineage>
</organism>
<dbReference type="PANTHER" id="PTHR11008">
    <property type="entry name" value="PROTEIN TAKEOUT-LIKE PROTEIN"/>
    <property type="match status" value="1"/>
</dbReference>
<keyword evidence="2" id="KW-1185">Reference proteome</keyword>
<dbReference type="SMART" id="SM00700">
    <property type="entry name" value="JHBP"/>
    <property type="match status" value="1"/>
</dbReference>
<evidence type="ECO:0000313" key="2">
    <source>
        <dbReference type="Proteomes" id="UP001329430"/>
    </source>
</evidence>
<dbReference type="PANTHER" id="PTHR11008:SF32">
    <property type="entry name" value="CIRCADIAN CLOCK-CONTROLLED PROTEIN DAYWAKE-RELATED"/>
    <property type="match status" value="1"/>
</dbReference>
<comment type="caution">
    <text evidence="1">The sequence shown here is derived from an EMBL/GenBank/DDBJ whole genome shotgun (WGS) entry which is preliminary data.</text>
</comment>
<evidence type="ECO:0000313" key="1">
    <source>
        <dbReference type="EMBL" id="KAK5638804.1"/>
    </source>
</evidence>
<dbReference type="GO" id="GO:0005615">
    <property type="term" value="C:extracellular space"/>
    <property type="evidence" value="ECO:0007669"/>
    <property type="project" value="TreeGrafter"/>
</dbReference>
<dbReference type="InterPro" id="IPR010562">
    <property type="entry name" value="Haemolymph_juvenile_hormone-bd"/>
</dbReference>
<gene>
    <name evidence="1" type="ORF">RI129_013099</name>
</gene>
<accession>A0AAN7V7L1</accession>
<name>A0AAN7V7L1_9COLE</name>
<sequence>MSIKQFTRLYLNVVKNAVVSIFPKGFRDLIVLLAKFKICSRNDLKLNECLRDAIQNFLLVNKDGIPELGIPRVDPVELSKTTMKGTPPYDYDQVYTNVKVYGNSRSQISNVEAIITDSEITIHFTAFTDKVQFVADYEFKDAFLPTENVTVDSTGICVVDVVNFKFDISLNGKITNVGQVVIDEVKISQASFDNLVHNFTSDDVAVSQLITLSFEESTPKLSSGQRGFPEMYADAYKGYANLVFSKLSFEELFPKK</sequence>
<dbReference type="InterPro" id="IPR038606">
    <property type="entry name" value="To_sf"/>
</dbReference>
<proteinExistence type="predicted"/>
<dbReference type="Proteomes" id="UP001329430">
    <property type="component" value="Chromosome 10"/>
</dbReference>
<dbReference type="Gene3D" id="3.15.10.30">
    <property type="entry name" value="Haemolymph juvenile hormone binding protein"/>
    <property type="match status" value="1"/>
</dbReference>
<dbReference type="EMBL" id="JAVRBK010000010">
    <property type="protein sequence ID" value="KAK5638804.1"/>
    <property type="molecule type" value="Genomic_DNA"/>
</dbReference>
<dbReference type="Pfam" id="PF06585">
    <property type="entry name" value="JHBP"/>
    <property type="match status" value="1"/>
</dbReference>